<dbReference type="EMBL" id="JAKLMC020000075">
    <property type="protein sequence ID" value="KAK5947745.1"/>
    <property type="molecule type" value="Genomic_DNA"/>
</dbReference>
<sequence length="105" mass="11743">MPSKSLDPTIVLDIWSRGPIVHEKWLVRLQTILHLEVATQMRLPPSSPTLSPVAATDEDMDNEETRANDNSVFAHEELEDATTEQGTSMNHEPVHKEPVTTTTQT</sequence>
<gene>
    <name evidence="2" type="ORF">OHC33_011233</name>
</gene>
<evidence type="ECO:0000313" key="3">
    <source>
        <dbReference type="Proteomes" id="UP001316803"/>
    </source>
</evidence>
<name>A0AAN8EEI1_9EURO</name>
<dbReference type="Proteomes" id="UP001316803">
    <property type="component" value="Unassembled WGS sequence"/>
</dbReference>
<evidence type="ECO:0000256" key="1">
    <source>
        <dbReference type="SAM" id="MobiDB-lite"/>
    </source>
</evidence>
<evidence type="ECO:0000313" key="2">
    <source>
        <dbReference type="EMBL" id="KAK5947745.1"/>
    </source>
</evidence>
<keyword evidence="3" id="KW-1185">Reference proteome</keyword>
<accession>A0AAN8EEI1</accession>
<proteinExistence type="predicted"/>
<protein>
    <submittedName>
        <fullName evidence="2">Uncharacterized protein</fullName>
    </submittedName>
</protein>
<dbReference type="AlphaFoldDB" id="A0AAN8EEI1"/>
<comment type="caution">
    <text evidence="2">The sequence shown here is derived from an EMBL/GenBank/DDBJ whole genome shotgun (WGS) entry which is preliminary data.</text>
</comment>
<reference evidence="2 3" key="1">
    <citation type="submission" date="2022-12" db="EMBL/GenBank/DDBJ databases">
        <title>Genomic features and morphological characterization of a novel Knufia sp. strain isolated from spacecraft assembly facility.</title>
        <authorList>
            <person name="Teixeira M."/>
            <person name="Chander A.M."/>
            <person name="Stajich J.E."/>
            <person name="Venkateswaran K."/>
        </authorList>
    </citation>
    <scope>NUCLEOTIDE SEQUENCE [LARGE SCALE GENOMIC DNA]</scope>
    <source>
        <strain evidence="2 3">FJI-L2-BK-P2</strain>
    </source>
</reference>
<feature type="region of interest" description="Disordered" evidence="1">
    <location>
        <begin position="43"/>
        <end position="105"/>
    </location>
</feature>
<organism evidence="2 3">
    <name type="scientific">Knufia fluminis</name>
    <dbReference type="NCBI Taxonomy" id="191047"/>
    <lineage>
        <taxon>Eukaryota</taxon>
        <taxon>Fungi</taxon>
        <taxon>Dikarya</taxon>
        <taxon>Ascomycota</taxon>
        <taxon>Pezizomycotina</taxon>
        <taxon>Eurotiomycetes</taxon>
        <taxon>Chaetothyriomycetidae</taxon>
        <taxon>Chaetothyriales</taxon>
        <taxon>Trichomeriaceae</taxon>
        <taxon>Knufia</taxon>
    </lineage>
</organism>